<proteinExistence type="predicted"/>
<feature type="domain" description="Glycosyltransferase 2-like" evidence="1">
    <location>
        <begin position="5"/>
        <end position="163"/>
    </location>
</feature>
<protein>
    <submittedName>
        <fullName evidence="2">Glycosyl transferase family 2</fullName>
    </submittedName>
</protein>
<dbReference type="CAZy" id="GT2">
    <property type="family name" value="Glycosyltransferase Family 2"/>
</dbReference>
<dbReference type="InterPro" id="IPR001173">
    <property type="entry name" value="Glyco_trans_2-like"/>
</dbReference>
<organism evidence="2 3">
    <name type="scientific">Rippkaea orientalis (strain PCC 8801 / RF-1)</name>
    <name type="common">Cyanothece sp. (strain PCC 8801)</name>
    <dbReference type="NCBI Taxonomy" id="41431"/>
    <lineage>
        <taxon>Bacteria</taxon>
        <taxon>Bacillati</taxon>
        <taxon>Cyanobacteriota</taxon>
        <taxon>Cyanophyceae</taxon>
        <taxon>Oscillatoriophycideae</taxon>
        <taxon>Chroococcales</taxon>
        <taxon>Aphanothecaceae</taxon>
        <taxon>Rippkaea</taxon>
        <taxon>Rippkaea orientalis</taxon>
    </lineage>
</organism>
<reference evidence="3" key="1">
    <citation type="journal article" date="2011" name="MBio">
        <title>Novel metabolic attributes of the genus Cyanothece, comprising a group of unicellular nitrogen-fixing Cyanobacteria.</title>
        <authorList>
            <person name="Bandyopadhyay A."/>
            <person name="Elvitigala T."/>
            <person name="Welsh E."/>
            <person name="Stockel J."/>
            <person name="Liberton M."/>
            <person name="Min H."/>
            <person name="Sherman L.A."/>
            <person name="Pakrasi H.B."/>
        </authorList>
    </citation>
    <scope>NUCLEOTIDE SEQUENCE [LARGE SCALE GENOMIC DNA]</scope>
    <source>
        <strain evidence="3">PCC 8801</strain>
    </source>
</reference>
<keyword evidence="2" id="KW-0808">Transferase</keyword>
<dbReference type="EMBL" id="CP001287">
    <property type="protein sequence ID" value="ACK64793.1"/>
    <property type="molecule type" value="Genomic_DNA"/>
</dbReference>
<dbReference type="Gene3D" id="3.90.550.10">
    <property type="entry name" value="Spore Coat Polysaccharide Biosynthesis Protein SpsA, Chain A"/>
    <property type="match status" value="1"/>
</dbReference>
<evidence type="ECO:0000259" key="1">
    <source>
        <dbReference type="Pfam" id="PF00535"/>
    </source>
</evidence>
<dbReference type="InterPro" id="IPR029044">
    <property type="entry name" value="Nucleotide-diphossugar_trans"/>
</dbReference>
<dbReference type="PANTHER" id="PTHR22916:SF67">
    <property type="entry name" value="COLANIC ACID BIOSYNTHESIS GLYCOSYL TRANSFERASE WCAE-RELATED"/>
    <property type="match status" value="1"/>
</dbReference>
<sequence>MTKISVIIPTYNSQETISKSLESIINQDYSDYEICIVDGNSNDNTIKIIQEYCRRFDCIKFLSEKDQGPYDAMNKGIDISGGEWLFFLGSSDLIYDKNTFQKVFTAPISEDIGLLYGNVIFLDDIGGAKAGQIYDGEFTIEKLLVKNICHQSIFYRRSVFKKLGKYNLKYPICADWEMNMRFFSSTKVSYLDLTIACFSGGGLSSTRNIQDPIYNDLQFLKIKYFMNYLIYRKIYRLVNRLFFNKIMAR</sequence>
<keyword evidence="3" id="KW-1185">Reference proteome</keyword>
<gene>
    <name evidence="2" type="ordered locus">PCC8801_0709</name>
</gene>
<evidence type="ECO:0000313" key="2">
    <source>
        <dbReference type="EMBL" id="ACK64793.1"/>
    </source>
</evidence>
<dbReference type="STRING" id="41431.PCC8801_0709"/>
<dbReference type="OrthoDB" id="396512at2"/>
<evidence type="ECO:0000313" key="3">
    <source>
        <dbReference type="Proteomes" id="UP000008204"/>
    </source>
</evidence>
<name>B7JXN6_RIPO1</name>
<dbReference type="SUPFAM" id="SSF53448">
    <property type="entry name" value="Nucleotide-diphospho-sugar transferases"/>
    <property type="match status" value="1"/>
</dbReference>
<dbReference type="eggNOG" id="COG1216">
    <property type="taxonomic scope" value="Bacteria"/>
</dbReference>
<dbReference type="Pfam" id="PF00535">
    <property type="entry name" value="Glycos_transf_2"/>
    <property type="match status" value="1"/>
</dbReference>
<dbReference type="HOGENOM" id="CLU_025996_21_1_3"/>
<dbReference type="Proteomes" id="UP000008204">
    <property type="component" value="Chromosome"/>
</dbReference>
<dbReference type="CDD" id="cd06433">
    <property type="entry name" value="GT_2_WfgS_like"/>
    <property type="match status" value="1"/>
</dbReference>
<dbReference type="RefSeq" id="WP_012594069.1">
    <property type="nucleotide sequence ID" value="NC_011726.1"/>
</dbReference>
<dbReference type="PANTHER" id="PTHR22916">
    <property type="entry name" value="GLYCOSYLTRANSFERASE"/>
    <property type="match status" value="1"/>
</dbReference>
<accession>B7JXN6</accession>
<dbReference type="AlphaFoldDB" id="B7JXN6"/>
<dbReference type="GO" id="GO:0016740">
    <property type="term" value="F:transferase activity"/>
    <property type="evidence" value="ECO:0007669"/>
    <property type="project" value="UniProtKB-KW"/>
</dbReference>
<dbReference type="KEGG" id="cyp:PCC8801_0709"/>